<feature type="domain" description="GGDEF" evidence="4">
    <location>
        <begin position="244"/>
        <end position="377"/>
    </location>
</feature>
<keyword evidence="5" id="KW-0548">Nucleotidyltransferase</keyword>
<dbReference type="EC" id="2.7.7.65" evidence="1"/>
<dbReference type="Gene3D" id="3.30.70.270">
    <property type="match status" value="1"/>
</dbReference>
<dbReference type="Pfam" id="PF00990">
    <property type="entry name" value="GGDEF"/>
    <property type="match status" value="1"/>
</dbReference>
<dbReference type="GO" id="GO:0052621">
    <property type="term" value="F:diguanylate cyclase activity"/>
    <property type="evidence" value="ECO:0007669"/>
    <property type="project" value="UniProtKB-EC"/>
</dbReference>
<sequence length="377" mass="43417">MRPKNHDDYQQDALIEFNRDITWRMFTGALIYVACWSCIVIPYNVLLGNIIPWELMWVCFAFLASSGVIRLSFVYDFYVKSKKDPHTNRLRLYVGLLANSATWSGVTAFIVYHPEFESMGHFIMVIFGILYAFISLNLCIDKVQLRIYLISYILPISIAYFAKQGSDNVYIACLLWASTVPVYRIAMMHHREYWSLFHQAYLLKDYSAKLAELARTDDLTGLMNQRSFNQIFEQEIQQAVESRQSYGLLLVDIDHFKMINDSYGHLTGDHCLSQIGLSLNRLIEDNIKVARYGGEEFVILLPNATEEKALALAETVRQNLSASVFRFTEREFTITVSVGVAVIYPQQRTDAQRLFQFADEAMYAAKAAGRNRVVLYQ</sequence>
<dbReference type="CDD" id="cd01949">
    <property type="entry name" value="GGDEF"/>
    <property type="match status" value="1"/>
</dbReference>
<protein>
    <recommendedName>
        <fullName evidence="1">diguanylate cyclase</fullName>
        <ecNumber evidence="1">2.7.7.65</ecNumber>
    </recommendedName>
</protein>
<keyword evidence="6" id="KW-1185">Reference proteome</keyword>
<dbReference type="Proteomes" id="UP001489333">
    <property type="component" value="Unassembled WGS sequence"/>
</dbReference>
<comment type="caution">
    <text evidence="5">The sequence shown here is derived from an EMBL/GenBank/DDBJ whole genome shotgun (WGS) entry which is preliminary data.</text>
</comment>
<keyword evidence="5" id="KW-0808">Transferase</keyword>
<dbReference type="SUPFAM" id="SSF55073">
    <property type="entry name" value="Nucleotide cyclase"/>
    <property type="match status" value="1"/>
</dbReference>
<reference evidence="5 6" key="1">
    <citation type="submission" date="2024-04" db="EMBL/GenBank/DDBJ databases">
        <title>Novel Shewanella species isolated from Baltic Sea sediments.</title>
        <authorList>
            <person name="Martin-Rodriguez A.J."/>
            <person name="Fernandez-Juarez V."/>
            <person name="Valeriano V.D."/>
            <person name="Mihindukulasooriya I."/>
            <person name="Ceresnova L."/>
            <person name="Joffre E."/>
            <person name="Jensie-Markopoulos S."/>
            <person name="Moore E.R.B."/>
            <person name="Sjoling A."/>
        </authorList>
    </citation>
    <scope>NUCLEOTIDE SEQUENCE [LARGE SCALE GENOMIC DNA]</scope>
    <source>
        <strain evidence="5 6">VAX-SP0-0CM-1</strain>
    </source>
</reference>
<evidence type="ECO:0000313" key="5">
    <source>
        <dbReference type="EMBL" id="MEM6247418.1"/>
    </source>
</evidence>
<dbReference type="InterPro" id="IPR029787">
    <property type="entry name" value="Nucleotide_cyclase"/>
</dbReference>
<dbReference type="InterPro" id="IPR000160">
    <property type="entry name" value="GGDEF_dom"/>
</dbReference>
<proteinExistence type="predicted"/>
<keyword evidence="3" id="KW-0812">Transmembrane</keyword>
<dbReference type="EMBL" id="JBCHKU010000002">
    <property type="protein sequence ID" value="MEM6247418.1"/>
    <property type="molecule type" value="Genomic_DNA"/>
</dbReference>
<evidence type="ECO:0000256" key="1">
    <source>
        <dbReference type="ARBA" id="ARBA00012528"/>
    </source>
</evidence>
<comment type="catalytic activity">
    <reaction evidence="2">
        <text>2 GTP = 3',3'-c-di-GMP + 2 diphosphate</text>
        <dbReference type="Rhea" id="RHEA:24898"/>
        <dbReference type="ChEBI" id="CHEBI:33019"/>
        <dbReference type="ChEBI" id="CHEBI:37565"/>
        <dbReference type="ChEBI" id="CHEBI:58805"/>
        <dbReference type="EC" id="2.7.7.65"/>
    </reaction>
</comment>
<accession>A0ABU9UNR6</accession>
<dbReference type="InterPro" id="IPR043128">
    <property type="entry name" value="Rev_trsase/Diguanyl_cyclase"/>
</dbReference>
<feature type="transmembrane region" description="Helical" evidence="3">
    <location>
        <begin position="55"/>
        <end position="78"/>
    </location>
</feature>
<dbReference type="RefSeq" id="WP_311905261.1">
    <property type="nucleotide sequence ID" value="NZ_JAUOEV010000003.1"/>
</dbReference>
<feature type="transmembrane region" description="Helical" evidence="3">
    <location>
        <begin position="118"/>
        <end position="138"/>
    </location>
</feature>
<evidence type="ECO:0000259" key="4">
    <source>
        <dbReference type="PROSITE" id="PS50887"/>
    </source>
</evidence>
<keyword evidence="3" id="KW-1133">Transmembrane helix</keyword>
<keyword evidence="3" id="KW-0472">Membrane</keyword>
<gene>
    <name evidence="5" type="ORF">AAGS29_02175</name>
</gene>
<dbReference type="PANTHER" id="PTHR45138">
    <property type="entry name" value="REGULATORY COMPONENTS OF SENSORY TRANSDUCTION SYSTEM"/>
    <property type="match status" value="1"/>
</dbReference>
<dbReference type="PROSITE" id="PS50887">
    <property type="entry name" value="GGDEF"/>
    <property type="match status" value="1"/>
</dbReference>
<dbReference type="NCBIfam" id="TIGR00254">
    <property type="entry name" value="GGDEF"/>
    <property type="match status" value="1"/>
</dbReference>
<name>A0ABU9UNR6_9GAMM</name>
<evidence type="ECO:0000256" key="2">
    <source>
        <dbReference type="ARBA" id="ARBA00034247"/>
    </source>
</evidence>
<dbReference type="SMART" id="SM00267">
    <property type="entry name" value="GGDEF"/>
    <property type="match status" value="1"/>
</dbReference>
<feature type="transmembrane region" description="Helical" evidence="3">
    <location>
        <begin position="145"/>
        <end position="162"/>
    </location>
</feature>
<evidence type="ECO:0000313" key="6">
    <source>
        <dbReference type="Proteomes" id="UP001489333"/>
    </source>
</evidence>
<dbReference type="InterPro" id="IPR050469">
    <property type="entry name" value="Diguanylate_Cyclase"/>
</dbReference>
<evidence type="ECO:0000256" key="3">
    <source>
        <dbReference type="SAM" id="Phobius"/>
    </source>
</evidence>
<dbReference type="PANTHER" id="PTHR45138:SF9">
    <property type="entry name" value="DIGUANYLATE CYCLASE DGCM-RELATED"/>
    <property type="match status" value="1"/>
</dbReference>
<organism evidence="5 6">
    <name type="scientific">Shewanella vaxholmensis</name>
    <dbReference type="NCBI Taxonomy" id="3063535"/>
    <lineage>
        <taxon>Bacteria</taxon>
        <taxon>Pseudomonadati</taxon>
        <taxon>Pseudomonadota</taxon>
        <taxon>Gammaproteobacteria</taxon>
        <taxon>Alteromonadales</taxon>
        <taxon>Shewanellaceae</taxon>
        <taxon>Shewanella</taxon>
    </lineage>
</organism>
<feature type="transmembrane region" description="Helical" evidence="3">
    <location>
        <begin position="90"/>
        <end position="112"/>
    </location>
</feature>
<feature type="transmembrane region" description="Helical" evidence="3">
    <location>
        <begin position="21"/>
        <end position="43"/>
    </location>
</feature>